<dbReference type="RefSeq" id="WP_137696091.1">
    <property type="nucleotide sequence ID" value="NZ_CP061336.1"/>
</dbReference>
<dbReference type="EMBL" id="CP061336">
    <property type="protein sequence ID" value="QNU65261.1"/>
    <property type="molecule type" value="Genomic_DNA"/>
</dbReference>
<evidence type="ECO:0000256" key="4">
    <source>
        <dbReference type="ARBA" id="ARBA00022741"/>
    </source>
</evidence>
<dbReference type="PANTHER" id="PTHR23115">
    <property type="entry name" value="TRANSLATION FACTOR"/>
    <property type="match status" value="1"/>
</dbReference>
<dbReference type="NCBIfam" id="TIGR00231">
    <property type="entry name" value="small_GTP"/>
    <property type="match status" value="1"/>
</dbReference>
<evidence type="ECO:0000256" key="1">
    <source>
        <dbReference type="ARBA" id="ARBA00012391"/>
    </source>
</evidence>
<dbReference type="GO" id="GO:0005525">
    <property type="term" value="F:GTP binding"/>
    <property type="evidence" value="ECO:0007669"/>
    <property type="project" value="UniProtKB-KW"/>
</dbReference>
<name>A0A4U7JIR6_9FIRM</name>
<evidence type="ECO:0000256" key="6">
    <source>
        <dbReference type="ARBA" id="ARBA00023134"/>
    </source>
</evidence>
<evidence type="ECO:0000313" key="7">
    <source>
        <dbReference type="EMBL" id="QNU65261.1"/>
    </source>
</evidence>
<reference evidence="7 8" key="1">
    <citation type="submission" date="2020-09" db="EMBL/GenBank/DDBJ databases">
        <title>Characterization and genome sequencing of Ruminiclostridium sp. nov. MA18.</title>
        <authorList>
            <person name="Rettenmaier R."/>
            <person name="Kowollik M.-L."/>
            <person name="Liebl W."/>
            <person name="Zverlov V."/>
        </authorList>
    </citation>
    <scope>NUCLEOTIDE SEQUENCE [LARGE SCALE GENOMIC DNA]</scope>
    <source>
        <strain evidence="7 8">MA18</strain>
    </source>
</reference>
<dbReference type="InterPro" id="IPR054696">
    <property type="entry name" value="GTP-eEF1A_C"/>
</dbReference>
<evidence type="ECO:0000256" key="5">
    <source>
        <dbReference type="ARBA" id="ARBA00022840"/>
    </source>
</evidence>
<dbReference type="Gene3D" id="2.40.30.10">
    <property type="entry name" value="Translation factors"/>
    <property type="match status" value="2"/>
</dbReference>
<dbReference type="GO" id="GO:0004781">
    <property type="term" value="F:sulfate adenylyltransferase (ATP) activity"/>
    <property type="evidence" value="ECO:0007669"/>
    <property type="project" value="UniProtKB-EC"/>
</dbReference>
<dbReference type="InterPro" id="IPR005225">
    <property type="entry name" value="Small_GTP-bd"/>
</dbReference>
<dbReference type="AlphaFoldDB" id="A0A4U7JIR6"/>
<dbReference type="SUPFAM" id="SSF50465">
    <property type="entry name" value="EF-Tu/eEF-1alpha/eIF2-gamma C-terminal domain"/>
    <property type="match status" value="1"/>
</dbReference>
<keyword evidence="5" id="KW-0067">ATP-binding</keyword>
<keyword evidence="3" id="KW-0548">Nucleotidyltransferase</keyword>
<keyword evidence="6" id="KW-0342">GTP-binding</keyword>
<dbReference type="CDD" id="cd03695">
    <property type="entry name" value="CysN_NodQ_II"/>
    <property type="match status" value="1"/>
</dbReference>
<dbReference type="PROSITE" id="PS00301">
    <property type="entry name" value="G_TR_1"/>
    <property type="match status" value="1"/>
</dbReference>
<accession>A0A4U7JIR6</accession>
<dbReference type="Proteomes" id="UP000306409">
    <property type="component" value="Chromosome"/>
</dbReference>
<dbReference type="InterPro" id="IPR050100">
    <property type="entry name" value="TRAFAC_GTPase_members"/>
</dbReference>
<dbReference type="InterPro" id="IPR027417">
    <property type="entry name" value="P-loop_NTPase"/>
</dbReference>
<protein>
    <recommendedName>
        <fullName evidence="1">sulfate adenylyltransferase</fullName>
        <ecNumber evidence="1">2.7.7.4</ecNumber>
    </recommendedName>
</protein>
<dbReference type="PRINTS" id="PR00315">
    <property type="entry name" value="ELONGATNFCT"/>
</dbReference>
<dbReference type="InterPro" id="IPR044139">
    <property type="entry name" value="CysN_NoDQ_III"/>
</dbReference>
<dbReference type="InterPro" id="IPR000795">
    <property type="entry name" value="T_Tr_GTP-bd_dom"/>
</dbReference>
<keyword evidence="8" id="KW-1185">Reference proteome</keyword>
<keyword evidence="2" id="KW-0808">Transferase</keyword>
<dbReference type="GO" id="GO:0006790">
    <property type="term" value="P:sulfur compound metabolic process"/>
    <property type="evidence" value="ECO:0007669"/>
    <property type="project" value="InterPro"/>
</dbReference>
<evidence type="ECO:0000313" key="8">
    <source>
        <dbReference type="Proteomes" id="UP000306409"/>
    </source>
</evidence>
<dbReference type="InterPro" id="IPR009000">
    <property type="entry name" value="Transl_B-barrel_sf"/>
</dbReference>
<gene>
    <name evidence="7" type="ORF">EHE19_009915</name>
</gene>
<dbReference type="InterPro" id="IPR009001">
    <property type="entry name" value="Transl_elong_EF1A/Init_IF2_C"/>
</dbReference>
<evidence type="ECO:0000256" key="2">
    <source>
        <dbReference type="ARBA" id="ARBA00022679"/>
    </source>
</evidence>
<dbReference type="SUPFAM" id="SSF50447">
    <property type="entry name" value="Translation proteins"/>
    <property type="match status" value="1"/>
</dbReference>
<dbReference type="EC" id="2.7.7.4" evidence="1"/>
<dbReference type="KEGG" id="rher:EHE19_009915"/>
<dbReference type="InterPro" id="IPR031157">
    <property type="entry name" value="G_TR_CS"/>
</dbReference>
<dbReference type="InterPro" id="IPR044138">
    <property type="entry name" value="CysN_II"/>
</dbReference>
<dbReference type="Pfam" id="PF01583">
    <property type="entry name" value="APS_kinase"/>
    <property type="match status" value="1"/>
</dbReference>
<dbReference type="Gene3D" id="3.40.50.300">
    <property type="entry name" value="P-loop containing nucleotide triphosphate hydrolases"/>
    <property type="match status" value="2"/>
</dbReference>
<dbReference type="InterPro" id="IPR011779">
    <property type="entry name" value="SO4_adenylTrfase_lsu"/>
</dbReference>
<dbReference type="Pfam" id="PF22594">
    <property type="entry name" value="GTP-eEF1A_C"/>
    <property type="match status" value="1"/>
</dbReference>
<dbReference type="GO" id="GO:0005524">
    <property type="term" value="F:ATP binding"/>
    <property type="evidence" value="ECO:0007669"/>
    <property type="project" value="UniProtKB-KW"/>
</dbReference>
<dbReference type="Pfam" id="PF00009">
    <property type="entry name" value="GTP_EFTU"/>
    <property type="match status" value="1"/>
</dbReference>
<organism evidence="7 8">
    <name type="scientific">Ruminiclostridium herbifermentans</name>
    <dbReference type="NCBI Taxonomy" id="2488810"/>
    <lineage>
        <taxon>Bacteria</taxon>
        <taxon>Bacillati</taxon>
        <taxon>Bacillota</taxon>
        <taxon>Clostridia</taxon>
        <taxon>Eubacteriales</taxon>
        <taxon>Oscillospiraceae</taxon>
        <taxon>Ruminiclostridium</taxon>
    </lineage>
</organism>
<evidence type="ECO:0000256" key="3">
    <source>
        <dbReference type="ARBA" id="ARBA00022695"/>
    </source>
</evidence>
<dbReference type="PROSITE" id="PS51722">
    <property type="entry name" value="G_TR_2"/>
    <property type="match status" value="1"/>
</dbReference>
<dbReference type="InterPro" id="IPR041757">
    <property type="entry name" value="CysN_GTP-bd"/>
</dbReference>
<dbReference type="GO" id="GO:0003924">
    <property type="term" value="F:GTPase activity"/>
    <property type="evidence" value="ECO:0007669"/>
    <property type="project" value="InterPro"/>
</dbReference>
<dbReference type="CDD" id="cd04095">
    <property type="entry name" value="CysN_NoDQ_III"/>
    <property type="match status" value="1"/>
</dbReference>
<dbReference type="NCBIfam" id="TIGR02034">
    <property type="entry name" value="CysN"/>
    <property type="match status" value="1"/>
</dbReference>
<sequence>MDNREQMNIVIVGHVDHGKSTVIGRLLADTDSLPEGKLESVKEFCKKNSRPFEYAFLLDALKDEQSQGITIDTARCFFKTSKRDYIIIDAPGHIEFLKNMVTGASRAEAALLVIDAKEGIKENSKRHGHIVSMLGIKQVVVLVNKMDLVNFDKDVFNNIQAEFTEFLSKINIKPLNFIPISAFNGDNVAEKSKNTFWYEGPTVLEQLDSFINKKENYQLPFRMPVQDIYKFTEGNDDRRIVAGTILSGTIKTGDEVLFLPSQKRSTINSIEGFNVEPRDTAFADEAIGFTLTTQIYIKPGELMVKVNENQPVISSRFRVNIFWVGKAPLVKNKNYKLKIGTMKIGVKLVDILNIIDAAELNIDSFKDQVERHDVAECILETSKPIAFDPISDIEFTGRFVIVDNYEISGGGIILEGVSDSNNTLIEQIKDREYLWEKGLITSRDREEIYGHKSKFVVITTGSEENEEIIRDIGKYLENRLFKMNYKSYYLGVSSLLHGLASNNVSDFEARENQIRQIGELARIFTDAGQIFITSVFNLDDYEANKLKLLNQPHEILIVNIGDSPFNSFKPDANISIEGATKKAVDSVCDLLKQKEIIVDYYI</sequence>
<dbReference type="InterPro" id="IPR059117">
    <property type="entry name" value="APS_kinase_dom"/>
</dbReference>
<dbReference type="OrthoDB" id="9804504at2"/>
<dbReference type="SUPFAM" id="SSF52540">
    <property type="entry name" value="P-loop containing nucleoside triphosphate hydrolases"/>
    <property type="match status" value="1"/>
</dbReference>
<keyword evidence="4" id="KW-0547">Nucleotide-binding</keyword>
<proteinExistence type="predicted"/>
<dbReference type="CDD" id="cd04166">
    <property type="entry name" value="CysN_ATPS"/>
    <property type="match status" value="1"/>
</dbReference>